<dbReference type="InterPro" id="IPR018020">
    <property type="entry name" value="OHCU_decarboxylase"/>
</dbReference>
<evidence type="ECO:0000256" key="5">
    <source>
        <dbReference type="ARBA" id="ARBA00005793"/>
    </source>
</evidence>
<dbReference type="Proteomes" id="UP000820818">
    <property type="component" value="Linkage Group LG8"/>
</dbReference>
<dbReference type="NCBIfam" id="TIGR03164">
    <property type="entry name" value="UHCUDC"/>
    <property type="match status" value="1"/>
</dbReference>
<evidence type="ECO:0000256" key="12">
    <source>
        <dbReference type="ARBA" id="ARBA00032116"/>
    </source>
</evidence>
<sequence length="180" mass="20363">MSDTLTISQVNELNYEDFIGRFGNVVERGTICAAAAWRFRPFRDVYHLHQEICSFIDLLPDTVKEGVLRLLPDLAGRLAELGRLSQESSAEQKAAGLDTLTPEEKQMLKDTNAKYKDKFGFPFVLCARQNKKEAILKGIVERLEHSAAEELNIGIKEVKKICLLRLLNIVPDDTQNNTCR</sequence>
<dbReference type="SUPFAM" id="SSF158694">
    <property type="entry name" value="UraD-Like"/>
    <property type="match status" value="1"/>
</dbReference>
<evidence type="ECO:0000256" key="10">
    <source>
        <dbReference type="ARBA" id="ARBA00023239"/>
    </source>
</evidence>
<dbReference type="GO" id="GO:0005777">
    <property type="term" value="C:peroxisome"/>
    <property type="evidence" value="ECO:0007669"/>
    <property type="project" value="UniProtKB-SubCell"/>
</dbReference>
<dbReference type="Pfam" id="PF09349">
    <property type="entry name" value="OHCU_decarbox"/>
    <property type="match status" value="1"/>
</dbReference>
<evidence type="ECO:0000256" key="2">
    <source>
        <dbReference type="ARBA" id="ARBA00002506"/>
    </source>
</evidence>
<feature type="domain" description="Oxo-4-hydroxy-4-carboxy-5-ureidoimidazoline decarboxylase" evidence="13">
    <location>
        <begin position="11"/>
        <end position="166"/>
    </location>
</feature>
<evidence type="ECO:0000313" key="15">
    <source>
        <dbReference type="Proteomes" id="UP000820818"/>
    </source>
</evidence>
<dbReference type="GO" id="GO:0000255">
    <property type="term" value="P:allantoin metabolic process"/>
    <property type="evidence" value="ECO:0007669"/>
    <property type="project" value="InterPro"/>
</dbReference>
<comment type="caution">
    <text evidence="14">The sequence shown here is derived from an EMBL/GenBank/DDBJ whole genome shotgun (WGS) entry which is preliminary data.</text>
</comment>
<evidence type="ECO:0000259" key="13">
    <source>
        <dbReference type="Pfam" id="PF09349"/>
    </source>
</evidence>
<dbReference type="PANTHER" id="PTHR43466">
    <property type="entry name" value="2-OXO-4-HYDROXY-4-CARBOXY-5-UREIDOIMIDAZOLINE DECARBOXYLASE-RELATED"/>
    <property type="match status" value="1"/>
</dbReference>
<dbReference type="InterPro" id="IPR017580">
    <property type="entry name" value="OHCU_decarboxylase-1"/>
</dbReference>
<comment type="catalytic activity">
    <reaction evidence="1">
        <text>5-hydroxy-2-oxo-4-ureido-2,5-dihydro-1H-imidazole-5-carboxylate + H(+) = (S)-allantoin + CO2</text>
        <dbReference type="Rhea" id="RHEA:26301"/>
        <dbReference type="ChEBI" id="CHEBI:15378"/>
        <dbReference type="ChEBI" id="CHEBI:15678"/>
        <dbReference type="ChEBI" id="CHEBI:16526"/>
        <dbReference type="ChEBI" id="CHEBI:58639"/>
        <dbReference type="EC" id="4.1.1.97"/>
    </reaction>
</comment>
<dbReference type="Gene3D" id="1.10.3330.10">
    <property type="entry name" value="Oxo-4-hydroxy-4-carboxy-5-ureidoimidazoline decarboxylase"/>
    <property type="match status" value="1"/>
</dbReference>
<evidence type="ECO:0000256" key="4">
    <source>
        <dbReference type="ARBA" id="ARBA00004754"/>
    </source>
</evidence>
<dbReference type="GO" id="GO:0051997">
    <property type="term" value="F:2-oxo-4-hydroxy-4-carboxy-5-ureidoimidazoline decarboxylase activity"/>
    <property type="evidence" value="ECO:0007669"/>
    <property type="project" value="UniProtKB-EC"/>
</dbReference>
<dbReference type="GO" id="GO:0019628">
    <property type="term" value="P:urate catabolic process"/>
    <property type="evidence" value="ECO:0007669"/>
    <property type="project" value="TreeGrafter"/>
</dbReference>
<name>A0AAD5KLC8_9CRUS</name>
<comment type="pathway">
    <text evidence="4">Purine metabolism; urate degradation; (S)-allantoin from urate: step 3/3.</text>
</comment>
<organism evidence="14 15">
    <name type="scientific">Daphnia sinensis</name>
    <dbReference type="NCBI Taxonomy" id="1820382"/>
    <lineage>
        <taxon>Eukaryota</taxon>
        <taxon>Metazoa</taxon>
        <taxon>Ecdysozoa</taxon>
        <taxon>Arthropoda</taxon>
        <taxon>Crustacea</taxon>
        <taxon>Branchiopoda</taxon>
        <taxon>Diplostraca</taxon>
        <taxon>Cladocera</taxon>
        <taxon>Anomopoda</taxon>
        <taxon>Daphniidae</taxon>
        <taxon>Daphnia</taxon>
        <taxon>Daphnia similis group</taxon>
    </lineage>
</organism>
<keyword evidence="15" id="KW-1185">Reference proteome</keyword>
<dbReference type="PANTHER" id="PTHR43466:SF1">
    <property type="entry name" value="2-OXO-4-HYDROXY-4-CARBOXY-5-UREIDOIMIDAZOLINE DECARBOXYLASE-RELATED"/>
    <property type="match status" value="1"/>
</dbReference>
<evidence type="ECO:0000313" key="14">
    <source>
        <dbReference type="EMBL" id="KAI9554589.1"/>
    </source>
</evidence>
<evidence type="ECO:0000256" key="7">
    <source>
        <dbReference type="ARBA" id="ARBA00022631"/>
    </source>
</evidence>
<accession>A0AAD5KLC8</accession>
<dbReference type="EC" id="4.1.1.97" evidence="6"/>
<evidence type="ECO:0000256" key="9">
    <source>
        <dbReference type="ARBA" id="ARBA00023140"/>
    </source>
</evidence>
<comment type="similarity">
    <text evidence="5">Belongs to the OHCU decarboxylase family.</text>
</comment>
<reference evidence="14 15" key="1">
    <citation type="submission" date="2022-05" db="EMBL/GenBank/DDBJ databases">
        <title>A multi-omics perspective on studying reproductive biology in Daphnia sinensis.</title>
        <authorList>
            <person name="Jia J."/>
        </authorList>
    </citation>
    <scope>NUCLEOTIDE SEQUENCE [LARGE SCALE GENOMIC DNA]</scope>
    <source>
        <strain evidence="14 15">WSL</strain>
    </source>
</reference>
<keyword evidence="9" id="KW-0576">Peroxisome</keyword>
<evidence type="ECO:0000256" key="3">
    <source>
        <dbReference type="ARBA" id="ARBA00004275"/>
    </source>
</evidence>
<keyword evidence="7" id="KW-0659">Purine metabolism</keyword>
<keyword evidence="10" id="KW-0456">Lyase</keyword>
<evidence type="ECO:0000256" key="11">
    <source>
        <dbReference type="ARBA" id="ARBA00030624"/>
    </source>
</evidence>
<comment type="subcellular location">
    <subcellularLocation>
        <location evidence="3">Peroxisome</location>
    </subcellularLocation>
</comment>
<gene>
    <name evidence="14" type="ORF">GHT06_019862</name>
</gene>
<keyword evidence="8" id="KW-0210">Decarboxylase</keyword>
<dbReference type="EMBL" id="WJBH02000008">
    <property type="protein sequence ID" value="KAI9554589.1"/>
    <property type="molecule type" value="Genomic_DNA"/>
</dbReference>
<dbReference type="AlphaFoldDB" id="A0AAD5KLC8"/>
<evidence type="ECO:0000256" key="8">
    <source>
        <dbReference type="ARBA" id="ARBA00022793"/>
    </source>
</evidence>
<dbReference type="InterPro" id="IPR036778">
    <property type="entry name" value="OHCU_decarboxylase_sf"/>
</dbReference>
<comment type="function">
    <text evidence="2">Catalyzes the stereoselective decarboxylation of 2-oxo-4-hydroxy-4-carboxy-5-ureidoimidazoline (OHCU) to (S)-allantoin.</text>
</comment>
<protein>
    <recommendedName>
        <fullName evidence="6">2-oxo-4-hydroxy-4-carboxy-5-ureidoimidazoline decarboxylase</fullName>
        <ecNumber evidence="6">4.1.1.97</ecNumber>
    </recommendedName>
    <alternativeName>
        <fullName evidence="12">Parahox neighbor</fullName>
    </alternativeName>
    <alternativeName>
        <fullName evidence="11">Ureidoimidazoline (2-oxo-4-hydroxy-4-carboxy-5-) decarboxylase</fullName>
    </alternativeName>
</protein>
<dbReference type="FunFam" id="1.10.3330.10:FF:000001">
    <property type="entry name" value="2-oxo-4-hydroxy-4-carboxy-5-ureidoimidazoline decarboxylase"/>
    <property type="match status" value="1"/>
</dbReference>
<evidence type="ECO:0000256" key="1">
    <source>
        <dbReference type="ARBA" id="ARBA00001163"/>
    </source>
</evidence>
<proteinExistence type="inferred from homology"/>
<evidence type="ECO:0000256" key="6">
    <source>
        <dbReference type="ARBA" id="ARBA00012257"/>
    </source>
</evidence>
<dbReference type="GO" id="GO:0006144">
    <property type="term" value="P:purine nucleobase metabolic process"/>
    <property type="evidence" value="ECO:0007669"/>
    <property type="project" value="UniProtKB-KW"/>
</dbReference>